<dbReference type="SUPFAM" id="SSF53474">
    <property type="entry name" value="alpha/beta-Hydrolases"/>
    <property type="match status" value="1"/>
</dbReference>
<evidence type="ECO:0000259" key="3">
    <source>
        <dbReference type="Pfam" id="PF20434"/>
    </source>
</evidence>
<name>A0A8J8FF40_9BACT</name>
<feature type="signal peptide" evidence="2">
    <location>
        <begin position="1"/>
        <end position="16"/>
    </location>
</feature>
<keyword evidence="5" id="KW-1185">Reference proteome</keyword>
<dbReference type="Pfam" id="PF20434">
    <property type="entry name" value="BD-FAE"/>
    <property type="match status" value="1"/>
</dbReference>
<evidence type="ECO:0000313" key="4">
    <source>
        <dbReference type="EMBL" id="NNV56758.1"/>
    </source>
</evidence>
<feature type="domain" description="BD-FAE-like" evidence="3">
    <location>
        <begin position="65"/>
        <end position="187"/>
    </location>
</feature>
<gene>
    <name evidence="4" type="ORF">GD597_14900</name>
</gene>
<comment type="caution">
    <text evidence="4">The sequence shown here is derived from an EMBL/GenBank/DDBJ whole genome shotgun (WGS) entry which is preliminary data.</text>
</comment>
<keyword evidence="1 4" id="KW-0378">Hydrolase</keyword>
<dbReference type="AlphaFoldDB" id="A0A8J8FF40"/>
<evidence type="ECO:0000256" key="1">
    <source>
        <dbReference type="ARBA" id="ARBA00022801"/>
    </source>
</evidence>
<organism evidence="4 5">
    <name type="scientific">Limnovirga soli</name>
    <dbReference type="NCBI Taxonomy" id="2656915"/>
    <lineage>
        <taxon>Bacteria</taxon>
        <taxon>Pseudomonadati</taxon>
        <taxon>Bacteroidota</taxon>
        <taxon>Chitinophagia</taxon>
        <taxon>Chitinophagales</taxon>
        <taxon>Chitinophagaceae</taxon>
        <taxon>Limnovirga</taxon>
    </lineage>
</organism>
<dbReference type="Gene3D" id="3.40.50.1820">
    <property type="entry name" value="alpha/beta hydrolase"/>
    <property type="match status" value="1"/>
</dbReference>
<proteinExistence type="predicted"/>
<reference evidence="4" key="1">
    <citation type="submission" date="2019-10" db="EMBL/GenBank/DDBJ databases">
        <title>Draft genome sequence of Panacibacter sp. KCS-6.</title>
        <authorList>
            <person name="Yim K.J."/>
        </authorList>
    </citation>
    <scope>NUCLEOTIDE SEQUENCE</scope>
    <source>
        <strain evidence="4">KCS-6</strain>
    </source>
</reference>
<dbReference type="GO" id="GO:0016787">
    <property type="term" value="F:hydrolase activity"/>
    <property type="evidence" value="ECO:0007669"/>
    <property type="project" value="UniProtKB-KW"/>
</dbReference>
<dbReference type="InterPro" id="IPR029058">
    <property type="entry name" value="AB_hydrolase_fold"/>
</dbReference>
<dbReference type="RefSeq" id="WP_171608696.1">
    <property type="nucleotide sequence ID" value="NZ_WHPF01000010.1"/>
</dbReference>
<evidence type="ECO:0000313" key="5">
    <source>
        <dbReference type="Proteomes" id="UP000598971"/>
    </source>
</evidence>
<dbReference type="Proteomes" id="UP000598971">
    <property type="component" value="Unassembled WGS sequence"/>
</dbReference>
<accession>A0A8J8FF40</accession>
<protein>
    <submittedName>
        <fullName evidence="4">Alpha/beta hydrolase fold domain-containing protein</fullName>
    </submittedName>
</protein>
<dbReference type="PANTHER" id="PTHR48081">
    <property type="entry name" value="AB HYDROLASE SUPERFAMILY PROTEIN C4A8.06C"/>
    <property type="match status" value="1"/>
</dbReference>
<evidence type="ECO:0000256" key="2">
    <source>
        <dbReference type="SAM" id="SignalP"/>
    </source>
</evidence>
<keyword evidence="2" id="KW-0732">Signal</keyword>
<feature type="chain" id="PRO_5035289107" evidence="2">
    <location>
        <begin position="17"/>
        <end position="333"/>
    </location>
</feature>
<sequence length="333" mass="36729">MKFYTMLALPFLYVLASLITPEQTNNTYAYTNEVAVSELRDIKGRVFATGLVDYRGYPVDTLRFDAYYPTGASSDKKYPVLLFCHAGGFTGGNRFNVSAICDRFADQGFIAVGFDYRVGYRKGNIHNCEADTTTQNEAIYRASQDANSCMRYLVAHADELNIDTSKIFIGGSSAGAVLALTNAYLNDSIAQIRFPDVYTKLGGVQSTGNNLVASWGYKGIISMWGGLFSDKVIDTNYRAYPTIFFRGSSDDGIPDSMGHYAQCPNFGIIYGATGLYERCRTQNTPSVYYLLDGASHPAYDDIFCVEQSSCFLKAVLDKRGYTGQFSGYVSSCQ</sequence>
<dbReference type="EMBL" id="WHPF01000010">
    <property type="protein sequence ID" value="NNV56758.1"/>
    <property type="molecule type" value="Genomic_DNA"/>
</dbReference>
<dbReference type="InterPro" id="IPR050300">
    <property type="entry name" value="GDXG_lipolytic_enzyme"/>
</dbReference>
<dbReference type="InterPro" id="IPR049492">
    <property type="entry name" value="BD-FAE-like_dom"/>
</dbReference>